<sequence>MQAEGISWHGPDDDLPLRLRILVNLWIEQWRSMYNHGLMDDAEIRRLASGLFAGEAGRRHWLNHGGGYKADRRNARARAFGRIFDEELARSVRTAAVPIVSPKAGSAKRGWLVAAAAATALIAGVSIGRRRFG</sequence>
<evidence type="ECO:0000313" key="3">
    <source>
        <dbReference type="Proteomes" id="UP001596058"/>
    </source>
</evidence>
<comment type="caution">
    <text evidence="2">The sequence shown here is derived from an EMBL/GenBank/DDBJ whole genome shotgun (WGS) entry which is preliminary data.</text>
</comment>
<reference evidence="3" key="1">
    <citation type="journal article" date="2019" name="Int. J. Syst. Evol. Microbiol.">
        <title>The Global Catalogue of Microorganisms (GCM) 10K type strain sequencing project: providing services to taxonomists for standard genome sequencing and annotation.</title>
        <authorList>
            <consortium name="The Broad Institute Genomics Platform"/>
            <consortium name="The Broad Institute Genome Sequencing Center for Infectious Disease"/>
            <person name="Wu L."/>
            <person name="Ma J."/>
        </authorList>
    </citation>
    <scope>NUCLEOTIDE SEQUENCE [LARGE SCALE GENOMIC DNA]</scope>
    <source>
        <strain evidence="3">CCUG 53903</strain>
    </source>
</reference>
<evidence type="ECO:0000313" key="2">
    <source>
        <dbReference type="EMBL" id="MFC5835324.1"/>
    </source>
</evidence>
<dbReference type="Pfam" id="PF19560">
    <property type="entry name" value="DUF6082"/>
    <property type="match status" value="1"/>
</dbReference>
<keyword evidence="1" id="KW-1133">Transmembrane helix</keyword>
<dbReference type="InterPro" id="IPR045728">
    <property type="entry name" value="DUF6082"/>
</dbReference>
<keyword evidence="1" id="KW-0472">Membrane</keyword>
<keyword evidence="3" id="KW-1185">Reference proteome</keyword>
<name>A0ABW1DBS4_9ACTN</name>
<gene>
    <name evidence="2" type="ORF">ACFPZ3_66875</name>
</gene>
<evidence type="ECO:0000256" key="1">
    <source>
        <dbReference type="SAM" id="Phobius"/>
    </source>
</evidence>
<protein>
    <submittedName>
        <fullName evidence="2">DUF6082 family protein</fullName>
    </submittedName>
</protein>
<dbReference type="RefSeq" id="WP_379524744.1">
    <property type="nucleotide sequence ID" value="NZ_JBHSPA010000123.1"/>
</dbReference>
<proteinExistence type="predicted"/>
<accession>A0ABW1DBS4</accession>
<feature type="transmembrane region" description="Helical" evidence="1">
    <location>
        <begin position="110"/>
        <end position="128"/>
    </location>
</feature>
<dbReference type="Proteomes" id="UP001596058">
    <property type="component" value="Unassembled WGS sequence"/>
</dbReference>
<keyword evidence="1" id="KW-0812">Transmembrane</keyword>
<dbReference type="EMBL" id="JBHSPA010000123">
    <property type="protein sequence ID" value="MFC5835324.1"/>
    <property type="molecule type" value="Genomic_DNA"/>
</dbReference>
<organism evidence="2 3">
    <name type="scientific">Nonomuraea insulae</name>
    <dbReference type="NCBI Taxonomy" id="1616787"/>
    <lineage>
        <taxon>Bacteria</taxon>
        <taxon>Bacillati</taxon>
        <taxon>Actinomycetota</taxon>
        <taxon>Actinomycetes</taxon>
        <taxon>Streptosporangiales</taxon>
        <taxon>Streptosporangiaceae</taxon>
        <taxon>Nonomuraea</taxon>
    </lineage>
</organism>